<name>A0ACB0Z8D5_MELEN</name>
<reference evidence="1" key="1">
    <citation type="submission" date="2023-11" db="EMBL/GenBank/DDBJ databases">
        <authorList>
            <person name="Poullet M."/>
        </authorList>
    </citation>
    <scope>NUCLEOTIDE SEQUENCE</scope>
    <source>
        <strain evidence="1">E1834</strain>
    </source>
</reference>
<gene>
    <name evidence="1" type="ORF">MENTE1834_LOCUS22050</name>
</gene>
<protein>
    <submittedName>
        <fullName evidence="1">Uncharacterized protein</fullName>
    </submittedName>
</protein>
<proteinExistence type="predicted"/>
<evidence type="ECO:0000313" key="2">
    <source>
        <dbReference type="Proteomes" id="UP001497535"/>
    </source>
</evidence>
<keyword evidence="2" id="KW-1185">Reference proteome</keyword>
<accession>A0ACB0Z8D5</accession>
<dbReference type="Proteomes" id="UP001497535">
    <property type="component" value="Unassembled WGS sequence"/>
</dbReference>
<sequence length="62" mass="7363">MEWLHFLREPWKSKRPIWNCTRIILEPVKLLLKAISSYSTTKGKALRRGMVAKWTCSPTFRT</sequence>
<comment type="caution">
    <text evidence="1">The sequence shown here is derived from an EMBL/GenBank/DDBJ whole genome shotgun (WGS) entry which is preliminary data.</text>
</comment>
<organism evidence="1 2">
    <name type="scientific">Meloidogyne enterolobii</name>
    <name type="common">Root-knot nematode worm</name>
    <name type="synonym">Meloidogyne mayaguensis</name>
    <dbReference type="NCBI Taxonomy" id="390850"/>
    <lineage>
        <taxon>Eukaryota</taxon>
        <taxon>Metazoa</taxon>
        <taxon>Ecdysozoa</taxon>
        <taxon>Nematoda</taxon>
        <taxon>Chromadorea</taxon>
        <taxon>Rhabditida</taxon>
        <taxon>Tylenchina</taxon>
        <taxon>Tylenchomorpha</taxon>
        <taxon>Tylenchoidea</taxon>
        <taxon>Meloidogynidae</taxon>
        <taxon>Meloidogyninae</taxon>
        <taxon>Meloidogyne</taxon>
    </lineage>
</organism>
<evidence type="ECO:0000313" key="1">
    <source>
        <dbReference type="EMBL" id="CAK5075259.1"/>
    </source>
</evidence>
<dbReference type="EMBL" id="CAVMJV010000027">
    <property type="protein sequence ID" value="CAK5075259.1"/>
    <property type="molecule type" value="Genomic_DNA"/>
</dbReference>